<reference evidence="2 3" key="1">
    <citation type="submission" date="2018-11" db="EMBL/GenBank/DDBJ databases">
        <authorList>
            <person name="Li F."/>
        </authorList>
    </citation>
    <scope>NUCLEOTIDE SEQUENCE [LARGE SCALE GENOMIC DNA]</scope>
    <source>
        <strain evidence="2 3">YS17T</strain>
    </source>
</reference>
<dbReference type="OrthoDB" id="7285215at2"/>
<evidence type="ECO:0000313" key="2">
    <source>
        <dbReference type="EMBL" id="RQN03004.1"/>
    </source>
</evidence>
<keyword evidence="3" id="KW-1185">Reference proteome</keyword>
<sequence length="165" mass="17891">MAYTSTEWRTVEPFTRKASEQAQAHPERRDLFLCHAWDDREGSAKELHGYLKANGASVWFSEEDLPLGSLMIREIDKGLRNSRVGIVLVTPALLKSIEAEGVAEKELAVLLSSRRVIPVLHGVTFNDLNDVSPMLASHAGLSTKDSSLDNVAAKVAAAAAALPEA</sequence>
<dbReference type="Proteomes" id="UP000275225">
    <property type="component" value="Unassembled WGS sequence"/>
</dbReference>
<dbReference type="InterPro" id="IPR000157">
    <property type="entry name" value="TIR_dom"/>
</dbReference>
<evidence type="ECO:0000313" key="3">
    <source>
        <dbReference type="Proteomes" id="UP000275225"/>
    </source>
</evidence>
<dbReference type="InterPro" id="IPR035897">
    <property type="entry name" value="Toll_tir_struct_dom_sf"/>
</dbReference>
<dbReference type="GO" id="GO:0007165">
    <property type="term" value="P:signal transduction"/>
    <property type="evidence" value="ECO:0007669"/>
    <property type="project" value="InterPro"/>
</dbReference>
<proteinExistence type="predicted"/>
<comment type="caution">
    <text evidence="2">The sequence shown here is derived from an EMBL/GenBank/DDBJ whole genome shotgun (WGS) entry which is preliminary data.</text>
</comment>
<keyword evidence="2" id="KW-0675">Receptor</keyword>
<dbReference type="SUPFAM" id="SSF52200">
    <property type="entry name" value="Toll/Interleukin receptor TIR domain"/>
    <property type="match status" value="1"/>
</dbReference>
<dbReference type="Gene3D" id="3.40.50.10140">
    <property type="entry name" value="Toll/interleukin-1 receptor homology (TIR) domain"/>
    <property type="match status" value="1"/>
</dbReference>
<accession>A0A3N6XZ55</accession>
<dbReference type="AlphaFoldDB" id="A0A3N6XZ55"/>
<feature type="domain" description="TIR" evidence="1">
    <location>
        <begin position="27"/>
        <end position="162"/>
    </location>
</feature>
<gene>
    <name evidence="2" type="ORF">EHW97_11255</name>
</gene>
<dbReference type="EMBL" id="RQJX01000015">
    <property type="protein sequence ID" value="RQN03004.1"/>
    <property type="molecule type" value="Genomic_DNA"/>
</dbReference>
<organism evidence="2 3">
    <name type="scientific">Aeromicrobium camelliae</name>
    <dbReference type="NCBI Taxonomy" id="1538144"/>
    <lineage>
        <taxon>Bacteria</taxon>
        <taxon>Bacillati</taxon>
        <taxon>Actinomycetota</taxon>
        <taxon>Actinomycetes</taxon>
        <taxon>Propionibacteriales</taxon>
        <taxon>Nocardioidaceae</taxon>
        <taxon>Aeromicrobium</taxon>
    </lineage>
</organism>
<name>A0A3N6XZ55_9ACTN</name>
<dbReference type="Pfam" id="PF13676">
    <property type="entry name" value="TIR_2"/>
    <property type="match status" value="1"/>
</dbReference>
<protein>
    <submittedName>
        <fullName evidence="2">Toll/interleukin-1 receptor domain-containing protein</fullName>
    </submittedName>
</protein>
<dbReference type="PROSITE" id="PS50104">
    <property type="entry name" value="TIR"/>
    <property type="match status" value="1"/>
</dbReference>
<evidence type="ECO:0000259" key="1">
    <source>
        <dbReference type="PROSITE" id="PS50104"/>
    </source>
</evidence>